<evidence type="ECO:0000313" key="3">
    <source>
        <dbReference type="EMBL" id="ARI78410.1"/>
    </source>
</evidence>
<protein>
    <submittedName>
        <fullName evidence="3">Alpha/beta hydrolase</fullName>
    </submittedName>
</protein>
<name>A0A1W5ZYR4_9BACI</name>
<proteinExistence type="predicted"/>
<dbReference type="PRINTS" id="PR00111">
    <property type="entry name" value="ABHYDROLASE"/>
</dbReference>
<dbReference type="PANTHER" id="PTHR43798:SF31">
    <property type="entry name" value="AB HYDROLASE SUPERFAMILY PROTEIN YCLE"/>
    <property type="match status" value="1"/>
</dbReference>
<dbReference type="OrthoDB" id="9773293at2"/>
<feature type="domain" description="AB hydrolase-1" evidence="2">
    <location>
        <begin position="21"/>
        <end position="253"/>
    </location>
</feature>
<evidence type="ECO:0000256" key="1">
    <source>
        <dbReference type="ARBA" id="ARBA00022801"/>
    </source>
</evidence>
<evidence type="ECO:0000259" key="2">
    <source>
        <dbReference type="Pfam" id="PF00561"/>
    </source>
</evidence>
<dbReference type="InterPro" id="IPR050266">
    <property type="entry name" value="AB_hydrolase_sf"/>
</dbReference>
<dbReference type="PANTHER" id="PTHR43798">
    <property type="entry name" value="MONOACYLGLYCEROL LIPASE"/>
    <property type="match status" value="1"/>
</dbReference>
<reference evidence="3 4" key="1">
    <citation type="submission" date="2017-04" db="EMBL/GenBank/DDBJ databases">
        <title>The whole genome sequencing and assembly of Halobacillus mangrovi strain.</title>
        <authorList>
            <person name="Lee S.-J."/>
            <person name="Park M.-K."/>
            <person name="Kim J.-Y."/>
            <person name="Lee Y.-J."/>
            <person name="Yi H."/>
            <person name="Bahn Y.-S."/>
            <person name="Kim J.F."/>
            <person name="Lee D.-W."/>
        </authorList>
    </citation>
    <scope>NUCLEOTIDE SEQUENCE [LARGE SCALE GENOMIC DNA]</scope>
    <source>
        <strain evidence="3 4">KTB 131</strain>
    </source>
</reference>
<dbReference type="InterPro" id="IPR029058">
    <property type="entry name" value="AB_hydrolase_fold"/>
</dbReference>
<dbReference type="Proteomes" id="UP000192527">
    <property type="component" value="Chromosome"/>
</dbReference>
<dbReference type="KEGG" id="hmn:HM131_16905"/>
<dbReference type="GO" id="GO:0016787">
    <property type="term" value="F:hydrolase activity"/>
    <property type="evidence" value="ECO:0007669"/>
    <property type="project" value="UniProtKB-KW"/>
</dbReference>
<dbReference type="RefSeq" id="WP_085030869.1">
    <property type="nucleotide sequence ID" value="NZ_CP020772.1"/>
</dbReference>
<dbReference type="Gene3D" id="3.40.50.1820">
    <property type="entry name" value="alpha/beta hydrolase"/>
    <property type="match status" value="1"/>
</dbReference>
<keyword evidence="4" id="KW-1185">Reference proteome</keyword>
<dbReference type="InterPro" id="IPR000073">
    <property type="entry name" value="AB_hydrolase_1"/>
</dbReference>
<keyword evidence="1 3" id="KW-0378">Hydrolase</keyword>
<sequence>MAYFQLSDGAELFYEDKGEGKPLVFIHGVWMSSRFFQKQVSHFKENYRVITLDFRGHGESAKTNAGHTVAQYARDLRELVRHLGLQDVTLVGWSMGAFVIWEYLHQFGEEGVLSTVIVDELASDFKWPDFEIGAFDLAALTSMMQELQQNQEGLLRGFLPLMFKEGVSEDRLSWMLQETMKVPASIASAILFDQSVIDCRPYLNSIQCPTLLCFGREEKLIPIAAGEHLKKSIANSQLEIFEKSCHCPFLEEPDKFNRAIESFLTLLQSGHK</sequence>
<dbReference type="AlphaFoldDB" id="A0A1W5ZYR4"/>
<dbReference type="GO" id="GO:0016020">
    <property type="term" value="C:membrane"/>
    <property type="evidence" value="ECO:0007669"/>
    <property type="project" value="TreeGrafter"/>
</dbReference>
<organism evidence="3 4">
    <name type="scientific">Halobacillus mangrovi</name>
    <dbReference type="NCBI Taxonomy" id="402384"/>
    <lineage>
        <taxon>Bacteria</taxon>
        <taxon>Bacillati</taxon>
        <taxon>Bacillota</taxon>
        <taxon>Bacilli</taxon>
        <taxon>Bacillales</taxon>
        <taxon>Bacillaceae</taxon>
        <taxon>Halobacillus</taxon>
    </lineage>
</organism>
<accession>A0A1W5ZYR4</accession>
<gene>
    <name evidence="3" type="ORF">HM131_16905</name>
</gene>
<dbReference type="STRING" id="402384.HM131_16905"/>
<dbReference type="Pfam" id="PF00561">
    <property type="entry name" value="Abhydrolase_1"/>
    <property type="match status" value="1"/>
</dbReference>
<evidence type="ECO:0000313" key="4">
    <source>
        <dbReference type="Proteomes" id="UP000192527"/>
    </source>
</evidence>
<dbReference type="SUPFAM" id="SSF53474">
    <property type="entry name" value="alpha/beta-Hydrolases"/>
    <property type="match status" value="1"/>
</dbReference>
<dbReference type="EMBL" id="CP020772">
    <property type="protein sequence ID" value="ARI78410.1"/>
    <property type="molecule type" value="Genomic_DNA"/>
</dbReference>